<evidence type="ECO:0000256" key="4">
    <source>
        <dbReference type="ARBA" id="ARBA00023128"/>
    </source>
</evidence>
<reference evidence="8 9" key="1">
    <citation type="submission" date="2023-05" db="EMBL/GenBank/DDBJ databases">
        <title>A 100% complete, gapless, phased diploid assembly of the Scenedesmus obliquus UTEX 3031 genome.</title>
        <authorList>
            <person name="Biondi T.C."/>
            <person name="Hanschen E.R."/>
            <person name="Kwon T."/>
            <person name="Eng W."/>
            <person name="Kruse C.P.S."/>
            <person name="Koehler S.I."/>
            <person name="Kunde Y."/>
            <person name="Gleasner C.D."/>
            <person name="You Mak K.T."/>
            <person name="Polle J."/>
            <person name="Hovde B.T."/>
            <person name="Starkenburg S.R."/>
        </authorList>
    </citation>
    <scope>NUCLEOTIDE SEQUENCE [LARGE SCALE GENOMIC DNA]</scope>
    <source>
        <strain evidence="8 9">DOE0152z</strain>
    </source>
</reference>
<comment type="subunit">
    <text evidence="6">Interacts with the iron-sulfur protein subunit within the SDH catalytic dimer.</text>
</comment>
<keyword evidence="4 6" id="KW-0496">Mitochondrion</keyword>
<gene>
    <name evidence="8" type="ORF">OEZ85_011313</name>
</gene>
<dbReference type="PANTHER" id="PTHR13137">
    <property type="entry name" value="DC11 ACN9 HOMOLOG"/>
    <property type="match status" value="1"/>
</dbReference>
<keyword evidence="3" id="KW-0809">Transit peptide</keyword>
<evidence type="ECO:0000313" key="8">
    <source>
        <dbReference type="EMBL" id="WIA11183.1"/>
    </source>
</evidence>
<evidence type="ECO:0000256" key="5">
    <source>
        <dbReference type="ARBA" id="ARBA00023186"/>
    </source>
</evidence>
<name>A0ABY8TS16_TETOB</name>
<comment type="function">
    <text evidence="6">Plays an essential role in the assembly of succinate dehydrogenase (SDH), an enzyme complex (also referred to as respiratory complex II) that is a component of both the tricarboxylic acid (TCA) cycle and the mitochondrial electron transport chain, and which couples the oxidation of succinate to fumarate with the reduction of ubiquinone (coenzyme Q) to ubiquinol. Promotes maturation of the iron-sulfur protein subunit of the SDH catalytic dimer, protecting it from the deleterious effects of oxidants. May act together with SDHAF1.</text>
</comment>
<keyword evidence="5 6" id="KW-0143">Chaperone</keyword>
<dbReference type="CDD" id="cd20270">
    <property type="entry name" value="Complex1_LYR_SDHAF3_LYRM10"/>
    <property type="match status" value="1"/>
</dbReference>
<evidence type="ECO:0000256" key="3">
    <source>
        <dbReference type="ARBA" id="ARBA00022946"/>
    </source>
</evidence>
<sequence length="130" mass="14154">MASNAGSFRQLASLYRQILRAHREKLPGPLRALGDSYASEEFRRHLKAKTTPAQWREFGHQWSGYVSMLNGTADQEQRSGDIPEDVQAALTAEQREQLFKLQQAAAELAQGGGADGKTGLDSRPLGAAGT</sequence>
<comment type="similarity">
    <text evidence="2 6">Belongs to the complex I LYR family. SDHAF3 subfamily.</text>
</comment>
<dbReference type="InterPro" id="IPR008381">
    <property type="entry name" value="SDHAF3/Sdh7"/>
</dbReference>
<proteinExistence type="inferred from homology"/>
<protein>
    <recommendedName>
        <fullName evidence="6">Succinate dehydrogenase assembly factor 3</fullName>
        <shortName evidence="6">SDH assembly factor 3</shortName>
        <shortName evidence="6">SDHAF3</shortName>
    </recommendedName>
</protein>
<evidence type="ECO:0000256" key="6">
    <source>
        <dbReference type="RuleBase" id="RU368039"/>
    </source>
</evidence>
<organism evidence="8 9">
    <name type="scientific">Tetradesmus obliquus</name>
    <name type="common">Green alga</name>
    <name type="synonym">Acutodesmus obliquus</name>
    <dbReference type="NCBI Taxonomy" id="3088"/>
    <lineage>
        <taxon>Eukaryota</taxon>
        <taxon>Viridiplantae</taxon>
        <taxon>Chlorophyta</taxon>
        <taxon>core chlorophytes</taxon>
        <taxon>Chlorophyceae</taxon>
        <taxon>CS clade</taxon>
        <taxon>Sphaeropleales</taxon>
        <taxon>Scenedesmaceae</taxon>
        <taxon>Tetradesmus</taxon>
    </lineage>
</organism>
<comment type="subcellular location">
    <subcellularLocation>
        <location evidence="1 6">Mitochondrion matrix</location>
    </subcellularLocation>
</comment>
<feature type="region of interest" description="Disordered" evidence="7">
    <location>
        <begin position="109"/>
        <end position="130"/>
    </location>
</feature>
<accession>A0ABY8TS16</accession>
<keyword evidence="9" id="KW-1185">Reference proteome</keyword>
<evidence type="ECO:0000313" key="9">
    <source>
        <dbReference type="Proteomes" id="UP001244341"/>
    </source>
</evidence>
<evidence type="ECO:0000256" key="2">
    <source>
        <dbReference type="ARBA" id="ARBA00006020"/>
    </source>
</evidence>
<dbReference type="EMBL" id="CP126209">
    <property type="protein sequence ID" value="WIA11183.1"/>
    <property type="molecule type" value="Genomic_DNA"/>
</dbReference>
<dbReference type="Pfam" id="PF13233">
    <property type="entry name" value="Complex1_LYR_2"/>
    <property type="match status" value="1"/>
</dbReference>
<dbReference type="PANTHER" id="PTHR13137:SF6">
    <property type="entry name" value="SUCCINATE DEHYDROGENASE ASSEMBLY FACTOR 3, MITOCHONDRIAL"/>
    <property type="match status" value="1"/>
</dbReference>
<dbReference type="Proteomes" id="UP001244341">
    <property type="component" value="Chromosome 2b"/>
</dbReference>
<evidence type="ECO:0000256" key="1">
    <source>
        <dbReference type="ARBA" id="ARBA00004305"/>
    </source>
</evidence>
<evidence type="ECO:0000256" key="7">
    <source>
        <dbReference type="SAM" id="MobiDB-lite"/>
    </source>
</evidence>